<dbReference type="PANTHER" id="PTHR47893">
    <property type="entry name" value="REGULATORY PROTEIN PCHR"/>
    <property type="match status" value="1"/>
</dbReference>
<name>A0A497YAZ3_9SPHI</name>
<dbReference type="SUPFAM" id="SSF46689">
    <property type="entry name" value="Homeodomain-like"/>
    <property type="match status" value="1"/>
</dbReference>
<evidence type="ECO:0000313" key="5">
    <source>
        <dbReference type="EMBL" id="TFB30983.1"/>
    </source>
</evidence>
<dbReference type="EMBL" id="SOPX01000002">
    <property type="protein sequence ID" value="TFB30983.1"/>
    <property type="molecule type" value="Genomic_DNA"/>
</dbReference>
<dbReference type="GO" id="GO:0043565">
    <property type="term" value="F:sequence-specific DNA binding"/>
    <property type="evidence" value="ECO:0007669"/>
    <property type="project" value="InterPro"/>
</dbReference>
<evidence type="ECO:0000313" key="7">
    <source>
        <dbReference type="Proteomes" id="UP000297429"/>
    </source>
</evidence>
<reference evidence="4 6" key="1">
    <citation type="submission" date="2018-10" db="EMBL/GenBank/DDBJ databases">
        <title>Genomic Encyclopedia of Archaeal and Bacterial Type Strains, Phase II (KMG-II): from individual species to whole genera.</title>
        <authorList>
            <person name="Goeker M."/>
        </authorList>
    </citation>
    <scope>NUCLEOTIDE SEQUENCE [LARGE SCALE GENOMIC DNA]</scope>
    <source>
        <strain evidence="4 6">DSM 19624</strain>
    </source>
</reference>
<accession>A0A497YAZ3</accession>
<proteinExistence type="predicted"/>
<dbReference type="OrthoDB" id="1189000at2"/>
<dbReference type="Proteomes" id="UP000273898">
    <property type="component" value="Unassembled WGS sequence"/>
</dbReference>
<dbReference type="AlphaFoldDB" id="A0A497YAZ3"/>
<sequence>MKEGTLHIKHRFELTAEWQQEIVDGLGNKLIDDKYMIHDGRAATGFSLFLEVMPGLSVLLMDVVYHIDVAFTRMASREPLYLMYFDLNEGFSTRIVEGDGQKVRYSSNIGMGFIDSDTQSTLIPSPGERYYSLRIFASKQLINSIVGEVTLFFNTHVDSASRLILNELKDRPFNTPSYELLLKGVALRVLTNTLNRVRELENSDHKMSNTDVKGVMETVKYLTSDLLMDFPGLETLAEIAGMSISKYKILFSKMMNNSPQRFFTKEKLSLANNLLQKGTFASIKDVALELGYGKPGHFASVYKKNFGYLPSDVFVKKVSV</sequence>
<dbReference type="Pfam" id="PF12833">
    <property type="entry name" value="HTH_18"/>
    <property type="match status" value="1"/>
</dbReference>
<dbReference type="EMBL" id="RCCK01000010">
    <property type="protein sequence ID" value="RLJ79657.1"/>
    <property type="molecule type" value="Genomic_DNA"/>
</dbReference>
<keyword evidence="1" id="KW-0805">Transcription regulation</keyword>
<dbReference type="InterPro" id="IPR053142">
    <property type="entry name" value="PchR_regulatory_protein"/>
</dbReference>
<evidence type="ECO:0000256" key="1">
    <source>
        <dbReference type="ARBA" id="ARBA00023015"/>
    </source>
</evidence>
<evidence type="ECO:0000313" key="4">
    <source>
        <dbReference type="EMBL" id="RLJ79657.1"/>
    </source>
</evidence>
<dbReference type="Proteomes" id="UP000297429">
    <property type="component" value="Unassembled WGS sequence"/>
</dbReference>
<keyword evidence="7" id="KW-1185">Reference proteome</keyword>
<feature type="domain" description="HTH araC/xylS-type" evidence="3">
    <location>
        <begin position="216"/>
        <end position="316"/>
    </location>
</feature>
<dbReference type="InterPro" id="IPR009057">
    <property type="entry name" value="Homeodomain-like_sf"/>
</dbReference>
<reference evidence="5 7" key="2">
    <citation type="submission" date="2019-03" db="EMBL/GenBank/DDBJ databases">
        <authorList>
            <person name="He R.-H."/>
        </authorList>
    </citation>
    <scope>NUCLEOTIDE SEQUENCE [LARGE SCALE GENOMIC DNA]</scope>
    <source>
        <strain evidence="5 7">DSM 19624</strain>
    </source>
</reference>
<evidence type="ECO:0000313" key="6">
    <source>
        <dbReference type="Proteomes" id="UP000273898"/>
    </source>
</evidence>
<dbReference type="SMART" id="SM00342">
    <property type="entry name" value="HTH_ARAC"/>
    <property type="match status" value="1"/>
</dbReference>
<dbReference type="PANTHER" id="PTHR47893:SF1">
    <property type="entry name" value="REGULATORY PROTEIN PCHR"/>
    <property type="match status" value="1"/>
</dbReference>
<gene>
    <name evidence="4" type="ORF">BCL90_0364</name>
    <name evidence="5" type="ORF">E3V97_10175</name>
</gene>
<dbReference type="InterPro" id="IPR018060">
    <property type="entry name" value="HTH_AraC"/>
</dbReference>
<dbReference type="RefSeq" id="WP_121282236.1">
    <property type="nucleotide sequence ID" value="NZ_RCCK01000010.1"/>
</dbReference>
<dbReference type="Gene3D" id="1.10.10.60">
    <property type="entry name" value="Homeodomain-like"/>
    <property type="match status" value="1"/>
</dbReference>
<dbReference type="PROSITE" id="PS01124">
    <property type="entry name" value="HTH_ARAC_FAMILY_2"/>
    <property type="match status" value="1"/>
</dbReference>
<protein>
    <submittedName>
        <fullName evidence="5">AraC family transcriptional regulator</fullName>
    </submittedName>
    <submittedName>
        <fullName evidence="4">Helix-turn-helix protein</fullName>
    </submittedName>
</protein>
<evidence type="ECO:0000256" key="2">
    <source>
        <dbReference type="ARBA" id="ARBA00023163"/>
    </source>
</evidence>
<organism evidence="4 6">
    <name type="scientific">Pedobacter alluvionis</name>
    <dbReference type="NCBI Taxonomy" id="475253"/>
    <lineage>
        <taxon>Bacteria</taxon>
        <taxon>Pseudomonadati</taxon>
        <taxon>Bacteroidota</taxon>
        <taxon>Sphingobacteriia</taxon>
        <taxon>Sphingobacteriales</taxon>
        <taxon>Sphingobacteriaceae</taxon>
        <taxon>Pedobacter</taxon>
    </lineage>
</organism>
<comment type="caution">
    <text evidence="4">The sequence shown here is derived from an EMBL/GenBank/DDBJ whole genome shotgun (WGS) entry which is preliminary data.</text>
</comment>
<evidence type="ECO:0000259" key="3">
    <source>
        <dbReference type="PROSITE" id="PS01124"/>
    </source>
</evidence>
<dbReference type="GO" id="GO:0003700">
    <property type="term" value="F:DNA-binding transcription factor activity"/>
    <property type="evidence" value="ECO:0007669"/>
    <property type="project" value="InterPro"/>
</dbReference>
<keyword evidence="2" id="KW-0804">Transcription</keyword>